<dbReference type="RefSeq" id="WP_092470832.1">
    <property type="nucleotide sequence ID" value="NZ_FNCZ01000012.1"/>
</dbReference>
<dbReference type="STRING" id="262004.SAMN04489796_11246"/>
<dbReference type="Proteomes" id="UP000199492">
    <property type="component" value="Unassembled WGS sequence"/>
</dbReference>
<proteinExistence type="predicted"/>
<evidence type="ECO:0000313" key="3">
    <source>
        <dbReference type="EMBL" id="SDI51145.1"/>
    </source>
</evidence>
<gene>
    <name evidence="3" type="ORF">SAMN04489796_11246</name>
</gene>
<evidence type="ECO:0000256" key="1">
    <source>
        <dbReference type="ARBA" id="ARBA00022729"/>
    </source>
</evidence>
<keyword evidence="4" id="KW-1185">Reference proteome</keyword>
<dbReference type="InterPro" id="IPR026444">
    <property type="entry name" value="Secre_tail"/>
</dbReference>
<name>A0A1G8L6B8_9FLAO</name>
<feature type="domain" description="Secretion system C-terminal sorting" evidence="2">
    <location>
        <begin position="98"/>
        <end position="165"/>
    </location>
</feature>
<sequence length="172" mass="19066">MKPIKLANACLSRLSPRPFLLFGVLISSFNYMEAQETIVTAGGDITDTGGTVNYSVGQVVQNTIINADTSVFQGIQFYFEDQSLTVVDIKTNLEITTYPNPTSSKLNINIDDFKPNTLTYKLYNVLGQLVTEGNVATKTTTINVNHLEMATYLLLIENTIDQTTQIFKIVKN</sequence>
<dbReference type="AlphaFoldDB" id="A0A1G8L6B8"/>
<dbReference type="EMBL" id="FNCZ01000012">
    <property type="protein sequence ID" value="SDI51145.1"/>
    <property type="molecule type" value="Genomic_DNA"/>
</dbReference>
<dbReference type="Pfam" id="PF18962">
    <property type="entry name" value="Por_Secre_tail"/>
    <property type="match status" value="1"/>
</dbReference>
<accession>A0A1G8L6B8</accession>
<reference evidence="4" key="1">
    <citation type="submission" date="2016-10" db="EMBL/GenBank/DDBJ databases">
        <authorList>
            <person name="Varghese N."/>
            <person name="Submissions S."/>
        </authorList>
    </citation>
    <scope>NUCLEOTIDE SEQUENCE [LARGE SCALE GENOMIC DNA]</scope>
    <source>
        <strain evidence="4">DSM 15363</strain>
    </source>
</reference>
<evidence type="ECO:0000259" key="2">
    <source>
        <dbReference type="Pfam" id="PF18962"/>
    </source>
</evidence>
<dbReference type="OrthoDB" id="1352409at2"/>
<organism evidence="3 4">
    <name type="scientific">Winogradskyella thalassocola</name>
    <dbReference type="NCBI Taxonomy" id="262004"/>
    <lineage>
        <taxon>Bacteria</taxon>
        <taxon>Pseudomonadati</taxon>
        <taxon>Bacteroidota</taxon>
        <taxon>Flavobacteriia</taxon>
        <taxon>Flavobacteriales</taxon>
        <taxon>Flavobacteriaceae</taxon>
        <taxon>Winogradskyella</taxon>
    </lineage>
</organism>
<keyword evidence="1" id="KW-0732">Signal</keyword>
<protein>
    <submittedName>
        <fullName evidence="3">Por secretion system C-terminal sorting domain-containing protein</fullName>
    </submittedName>
</protein>
<dbReference type="NCBIfam" id="TIGR04183">
    <property type="entry name" value="Por_Secre_tail"/>
    <property type="match status" value="1"/>
</dbReference>
<evidence type="ECO:0000313" key="4">
    <source>
        <dbReference type="Proteomes" id="UP000199492"/>
    </source>
</evidence>